<feature type="compositionally biased region" description="Basic residues" evidence="1">
    <location>
        <begin position="436"/>
        <end position="454"/>
    </location>
</feature>
<dbReference type="GeneID" id="92184397"/>
<name>A0AAW0YD65_9TREE</name>
<keyword evidence="2" id="KW-0472">Membrane</keyword>
<accession>A0AAW0YD65</accession>
<feature type="region of interest" description="Disordered" evidence="1">
    <location>
        <begin position="350"/>
        <end position="661"/>
    </location>
</feature>
<reference evidence="4 5" key="1">
    <citation type="journal article" date="2024" name="bioRxiv">
        <title>Comparative genomics of Cryptococcus and Kwoniella reveals pathogenesis evolution and contrasting karyotype dynamics via intercentromeric recombination or chromosome fusion.</title>
        <authorList>
            <person name="Coelho M.A."/>
            <person name="David-Palma M."/>
            <person name="Shea T."/>
            <person name="Bowers K."/>
            <person name="McGinley-Smith S."/>
            <person name="Mohammad A.W."/>
            <person name="Gnirke A."/>
            <person name="Yurkov A.M."/>
            <person name="Nowrousian M."/>
            <person name="Sun S."/>
            <person name="Cuomo C.A."/>
            <person name="Heitman J."/>
        </authorList>
    </citation>
    <scope>NUCLEOTIDE SEQUENCE [LARGE SCALE GENOMIC DNA]</scope>
    <source>
        <strain evidence="4 5">CBS 13917</strain>
    </source>
</reference>
<feature type="compositionally biased region" description="Basic and acidic residues" evidence="1">
    <location>
        <begin position="381"/>
        <end position="396"/>
    </location>
</feature>
<feature type="compositionally biased region" description="Low complexity" evidence="1">
    <location>
        <begin position="513"/>
        <end position="527"/>
    </location>
</feature>
<dbReference type="EMBL" id="JBCAWK010000015">
    <property type="protein sequence ID" value="KAK8843480.1"/>
    <property type="molecule type" value="Genomic_DNA"/>
</dbReference>
<feature type="compositionally biased region" description="Low complexity" evidence="1">
    <location>
        <begin position="247"/>
        <end position="267"/>
    </location>
</feature>
<evidence type="ECO:0008006" key="6">
    <source>
        <dbReference type="Google" id="ProtNLM"/>
    </source>
</evidence>
<gene>
    <name evidence="4" type="ORF">IAR55_007139</name>
</gene>
<feature type="compositionally biased region" description="Basic and acidic residues" evidence="1">
    <location>
        <begin position="529"/>
        <end position="555"/>
    </location>
</feature>
<evidence type="ECO:0000313" key="5">
    <source>
        <dbReference type="Proteomes" id="UP001388673"/>
    </source>
</evidence>
<evidence type="ECO:0000256" key="2">
    <source>
        <dbReference type="SAM" id="Phobius"/>
    </source>
</evidence>
<organism evidence="4 5">
    <name type="scientific">Kwoniella newhampshirensis</name>
    <dbReference type="NCBI Taxonomy" id="1651941"/>
    <lineage>
        <taxon>Eukaryota</taxon>
        <taxon>Fungi</taxon>
        <taxon>Dikarya</taxon>
        <taxon>Basidiomycota</taxon>
        <taxon>Agaricomycotina</taxon>
        <taxon>Tremellomycetes</taxon>
        <taxon>Tremellales</taxon>
        <taxon>Cryptococcaceae</taxon>
        <taxon>Kwoniella</taxon>
    </lineage>
</organism>
<evidence type="ECO:0000313" key="4">
    <source>
        <dbReference type="EMBL" id="KAK8843480.1"/>
    </source>
</evidence>
<keyword evidence="2" id="KW-0812">Transmembrane</keyword>
<feature type="signal peptide" evidence="3">
    <location>
        <begin position="1"/>
        <end position="20"/>
    </location>
</feature>
<feature type="transmembrane region" description="Helical" evidence="2">
    <location>
        <begin position="279"/>
        <end position="301"/>
    </location>
</feature>
<feature type="compositionally biased region" description="Basic and acidic residues" evidence="1">
    <location>
        <begin position="455"/>
        <end position="477"/>
    </location>
</feature>
<feature type="compositionally biased region" description="Basic and acidic residues" evidence="1">
    <location>
        <begin position="416"/>
        <end position="425"/>
    </location>
</feature>
<sequence>MSSVSRLAVFPFLLSAIVQARKYDRTNGDDRPYPDTQEGTSQYPVVDWLIPSSGASIQAGQSLTATWRSDLPVYSPSFALCTGTQTTDCGKESWPGVKDNGDGTFSTTLTMPVIAESEMSDFFLTMTDDDGVSSTSPGFRVAEATGPGNAYIAAGGISATATATATISPSGQDLFSTLSTTSGQVSITSTRTTSSPTATTEGVRVMTGTYDSQSFYLTPSVQVGQAQRPLQPTQISYPYPFPTAGPSALQAQGQAQAQADAASTTPAGTTAHHSSKPTVIAIALPLAFCGLILIAALIFCARTKAFRNSGLGKNRQGDEEGGLRDWQEIVKEKAAASAFASKPVAGTSIGVEVKERKEEGNPYRGHTDTTLQSRWNSYHTDSTRHREGERDRDSTRNGHGSRCLTPLSSRQQGEQIRVRETEREYFTSLPPGIKYDRHHSHSSHSSSRRSRRSSISREDRDRSSRYRPERSGRRCEDVDPFSQGRKYFSTSRRSSSGLGGVYDSYDHGNRMKSSSGYGYGYDYPSSDLKTTDDRKRAEVDQRCSSRKGQGQDRYSHRMRNQDLAPSARERISRPNPIQADSFGPLSNPHDPFPPPPPCSSGTETGLHPSRRRRPLPNPNDNSGIAGTKDPSVSPYHSYVQGGPGKDLPPHISGGMKDDIEDLDWEREAQRERDMDLMGEGRYRSGEEGMDELYESLRIAIGRS</sequence>
<proteinExistence type="predicted"/>
<feature type="chain" id="PRO_5043642966" description="Dystroglycan-type cadherin-like domain-containing protein" evidence="3">
    <location>
        <begin position="21"/>
        <end position="703"/>
    </location>
</feature>
<keyword evidence="5" id="KW-1185">Reference proteome</keyword>
<feature type="region of interest" description="Disordered" evidence="1">
    <location>
        <begin position="247"/>
        <end position="273"/>
    </location>
</feature>
<comment type="caution">
    <text evidence="4">The sequence shown here is derived from an EMBL/GenBank/DDBJ whole genome shotgun (WGS) entry which is preliminary data.</text>
</comment>
<feature type="compositionally biased region" description="Polar residues" evidence="1">
    <location>
        <begin position="368"/>
        <end position="380"/>
    </location>
</feature>
<dbReference type="KEGG" id="kne:92184397"/>
<feature type="compositionally biased region" description="Basic and acidic residues" evidence="1">
    <location>
        <begin position="352"/>
        <end position="367"/>
    </location>
</feature>
<evidence type="ECO:0000256" key="1">
    <source>
        <dbReference type="SAM" id="MobiDB-lite"/>
    </source>
</evidence>
<dbReference type="AlphaFoldDB" id="A0AAW0YD65"/>
<keyword evidence="2" id="KW-1133">Transmembrane helix</keyword>
<dbReference type="Proteomes" id="UP001388673">
    <property type="component" value="Unassembled WGS sequence"/>
</dbReference>
<evidence type="ECO:0000256" key="3">
    <source>
        <dbReference type="SAM" id="SignalP"/>
    </source>
</evidence>
<keyword evidence="3" id="KW-0732">Signal</keyword>
<protein>
    <recommendedName>
        <fullName evidence="6">Dystroglycan-type cadherin-like domain-containing protein</fullName>
    </recommendedName>
</protein>
<dbReference type="RefSeq" id="XP_066799428.1">
    <property type="nucleotide sequence ID" value="XM_066950213.1"/>
</dbReference>